<protein>
    <submittedName>
        <fullName evidence="2">Uncharacterized protein</fullName>
    </submittedName>
</protein>
<keyword evidence="1" id="KW-0732">Signal</keyword>
<dbReference type="OrthoDB" id="422458at2"/>
<evidence type="ECO:0000256" key="1">
    <source>
        <dbReference type="SAM" id="SignalP"/>
    </source>
</evidence>
<sequence length="227" mass="24977">MLNNIKRLSSNLNWKVPFFALSLAIGVFAETTNPVSASQMHHSQTASLNSQTATGSFSSYSSSSSSQSTNFFVNNNGNYSHNWDTSLRTVGDINQYQASISTSSLRKRTTLPQKDGVYLYGQSPQPGQLGKGYIIFERKYGRVTGALYMPSSEFSCFRGALRQNGKLAMTVNSYPGETSTSQVASVRGFSGTENTVTNYNHSVRLQNYYRLSSIGDSDRQVLQMCKG</sequence>
<reference evidence="2 4" key="1">
    <citation type="journal article" date="2015" name="Genome Announc.">
        <title>Draft Genome of the Euendolithic (true boring) Cyanobacterium Mastigocoleus testarum strain BC008.</title>
        <authorList>
            <person name="Guida B.S."/>
            <person name="Garcia-Pichel F."/>
        </authorList>
    </citation>
    <scope>NUCLEOTIDE SEQUENCE [LARGE SCALE GENOMIC DNA]</scope>
    <source>
        <strain evidence="2 4">BC008</strain>
    </source>
</reference>
<name>A0A0V7ZXQ3_9CYAN</name>
<accession>A0A0V7ZXQ3</accession>
<dbReference type="EMBL" id="LMTZ01000025">
    <property type="protein sequence ID" value="KST69363.1"/>
    <property type="molecule type" value="Genomic_DNA"/>
</dbReference>
<proteinExistence type="predicted"/>
<organism evidence="2 4">
    <name type="scientific">Mastigocoleus testarum BC008</name>
    <dbReference type="NCBI Taxonomy" id="371196"/>
    <lineage>
        <taxon>Bacteria</taxon>
        <taxon>Bacillati</taxon>
        <taxon>Cyanobacteriota</taxon>
        <taxon>Cyanophyceae</taxon>
        <taxon>Nostocales</taxon>
        <taxon>Hapalosiphonaceae</taxon>
        <taxon>Mastigocoleus</taxon>
    </lineage>
</organism>
<dbReference type="AlphaFoldDB" id="A0A0V7ZXQ3"/>
<feature type="signal peptide" evidence="1">
    <location>
        <begin position="1"/>
        <end position="29"/>
    </location>
</feature>
<feature type="chain" id="PRO_5007438888" evidence="1">
    <location>
        <begin position="30"/>
        <end position="227"/>
    </location>
</feature>
<keyword evidence="4" id="KW-1185">Reference proteome</keyword>
<evidence type="ECO:0000313" key="4">
    <source>
        <dbReference type="Proteomes" id="UP000053372"/>
    </source>
</evidence>
<gene>
    <name evidence="2" type="ORF">BC008_04010</name>
    <name evidence="3" type="ORF">BC008_04245</name>
</gene>
<evidence type="ECO:0000313" key="3">
    <source>
        <dbReference type="EMBL" id="KST69516.1"/>
    </source>
</evidence>
<dbReference type="RefSeq" id="WP_058183300.1">
    <property type="nucleotide sequence ID" value="NZ_LMTZ01000022.1"/>
</dbReference>
<evidence type="ECO:0000313" key="2">
    <source>
        <dbReference type="EMBL" id="KST69363.1"/>
    </source>
</evidence>
<dbReference type="EMBL" id="LMTZ01000022">
    <property type="protein sequence ID" value="KST69516.1"/>
    <property type="molecule type" value="Genomic_DNA"/>
</dbReference>
<dbReference type="Proteomes" id="UP000053372">
    <property type="component" value="Unassembled WGS sequence"/>
</dbReference>
<comment type="caution">
    <text evidence="2">The sequence shown here is derived from an EMBL/GenBank/DDBJ whole genome shotgun (WGS) entry which is preliminary data.</text>
</comment>